<accession>A0A2M9A7E3</accession>
<protein>
    <submittedName>
        <fullName evidence="1">Uncharacterized protein</fullName>
    </submittedName>
</protein>
<sequence length="268" mass="31134">MFNILFGVLLGTCVLSHATEALRPVTSPRTSVTFGGIVELRDDVYSADVRFLTEVAFCKCFSLYSDVSYRFISLQYEVADFEQQHEILDLRVNGFNESYLGFKLFPVDYFGLSASFRFAPGEGSQNERFQRVAIEPLAAYPFSKHLLLGASLGYYTFIEKDHFQPGDEIGGQASFIWKPFYSFEVKRGVQLSYVFMIRHRVNESQNKNLMYRYQKMDDAYWGFRMRGEIAYFFKALPFGYGFGYEMNRGTLFGFETGHRAELFLRYEF</sequence>
<evidence type="ECO:0000313" key="1">
    <source>
        <dbReference type="EMBL" id="PJJ41624.1"/>
    </source>
</evidence>
<keyword evidence="2" id="KW-1185">Reference proteome</keyword>
<dbReference type="Proteomes" id="UP000231134">
    <property type="component" value="Unassembled WGS sequence"/>
</dbReference>
<dbReference type="RefSeq" id="WP_157797934.1">
    <property type="nucleotide sequence ID" value="NZ_PGEX01000001.1"/>
</dbReference>
<proteinExistence type="predicted"/>
<dbReference type="OrthoDB" id="9776469at2"/>
<reference evidence="1 2" key="1">
    <citation type="submission" date="2017-11" db="EMBL/GenBank/DDBJ databases">
        <title>Animal gut microbial communities from fecal samples from Wisconsin, USA.</title>
        <authorList>
            <person name="Neumann A."/>
        </authorList>
    </citation>
    <scope>NUCLEOTIDE SEQUENCE [LARGE SCALE GENOMIC DNA]</scope>
    <source>
        <strain evidence="1 2">UWS3</strain>
    </source>
</reference>
<dbReference type="AlphaFoldDB" id="A0A2M9A7E3"/>
<comment type="caution">
    <text evidence="1">The sequence shown here is derived from an EMBL/GenBank/DDBJ whole genome shotgun (WGS) entry which is preliminary data.</text>
</comment>
<evidence type="ECO:0000313" key="2">
    <source>
        <dbReference type="Proteomes" id="UP000231134"/>
    </source>
</evidence>
<organism evidence="1 2">
    <name type="scientific">Hallerella succinigenes</name>
    <dbReference type="NCBI Taxonomy" id="1896222"/>
    <lineage>
        <taxon>Bacteria</taxon>
        <taxon>Pseudomonadati</taxon>
        <taxon>Fibrobacterota</taxon>
        <taxon>Fibrobacteria</taxon>
        <taxon>Fibrobacterales</taxon>
        <taxon>Fibrobacteraceae</taxon>
        <taxon>Hallerella</taxon>
    </lineage>
</organism>
<dbReference type="EMBL" id="PGEX01000001">
    <property type="protein sequence ID" value="PJJ41624.1"/>
    <property type="molecule type" value="Genomic_DNA"/>
</dbReference>
<name>A0A2M9A7E3_9BACT</name>
<gene>
    <name evidence="1" type="ORF">BGX16_1610</name>
</gene>